<dbReference type="Gene3D" id="3.40.50.300">
    <property type="entry name" value="P-loop containing nucleotide triphosphate hydrolases"/>
    <property type="match status" value="2"/>
</dbReference>
<dbReference type="InterPro" id="IPR027417">
    <property type="entry name" value="P-loop_NTPase"/>
</dbReference>
<dbReference type="PANTHER" id="PTHR11070">
    <property type="entry name" value="UVRD / RECB / PCRA DNA HELICASE FAMILY MEMBER"/>
    <property type="match status" value="1"/>
</dbReference>
<evidence type="ECO:0000256" key="13">
    <source>
        <dbReference type="ARBA" id="ARBA00034808"/>
    </source>
</evidence>
<evidence type="ECO:0000256" key="7">
    <source>
        <dbReference type="ARBA" id="ARBA00022839"/>
    </source>
</evidence>
<keyword evidence="6 15" id="KW-0347">Helicase</keyword>
<dbReference type="GO" id="GO:0043138">
    <property type="term" value="F:3'-5' DNA helicase activity"/>
    <property type="evidence" value="ECO:0007669"/>
    <property type="project" value="UniProtKB-EC"/>
</dbReference>
<name>A0A7J5BPU0_9MICO</name>
<dbReference type="GO" id="GO:0004527">
    <property type="term" value="F:exonuclease activity"/>
    <property type="evidence" value="ECO:0007669"/>
    <property type="project" value="UniProtKB-KW"/>
</dbReference>
<dbReference type="Pfam" id="PF00580">
    <property type="entry name" value="UvrD-helicase"/>
    <property type="match status" value="1"/>
</dbReference>
<keyword evidence="4" id="KW-0227">DNA damage</keyword>
<keyword evidence="9" id="KW-0238">DNA-binding</keyword>
<comment type="catalytic activity">
    <reaction evidence="12">
        <text>Couples ATP hydrolysis with the unwinding of duplex DNA by translocating in the 3'-5' direction.</text>
        <dbReference type="EC" id="5.6.2.4"/>
    </reaction>
</comment>
<feature type="domain" description="UvrD-like helicase ATP-binding" evidence="16">
    <location>
        <begin position="25"/>
        <end position="354"/>
    </location>
</feature>
<sequence length="1109" mass="119564">MSERREITHELLAEALRSSADSPLIVPTDEQRAVIEAPFGPSLVVAGAGSGKTQTMVQRIVWLIARHGVDPASILGLTFTRKAAAELRDRVDRAVGRLREAGLVGGTDVDLPEVATYNAFANRLFTENALVVGQEPDALLLDDAGAFTLMRGIVLRSDDDRLAALDSSVSTIVRGALDLARGMRENGVAPDDLDGVADAFDGFLELPGRVVKGRPTPYRDVIDAQDRMSALRPFARLAASYEAEKRRRGVIEFADQVAAAAAVVERAPAVAEEVRRRAAHVILDEYQDTSVGQTGLLSSLFRGHSIMAVGDPKQSIYGWRGASAGNMRRFPSDFGAPDGPVPPRLTLSVSWRNDVAVLDAANTIAAGIERPGGDGPVDEPLPELRPRSGAGPGEVRATFTQSLDEEAEAIAGWFADAFAGRASDDRPSGAILFRVRRLMPLFADALAARGVPCRIVGLGGLMWLPEIVDLTSLLRVASDPTAGSELIRLLVGSRFALGPADVAALHTLARRLAALDWRMRRYSASVRTAARASVASDDDEALGDALEYVAAASDDDPLLSGISATARTRLVEAAVLVDDVRSRIGAPLVELVEFAIARSRLDLEAAANPSRSRGRTDLDAFVDAVVGFQAAQPNAGLGALLDWLDLVADDDALARSTDEPEPGTVQLMTVHGAKGLEWDLVAVPRCVAGEFPASSREGTGWVRKGVLPYPLRADAADLPRFALDGYSTQKEVVEDLKRLKDEVAERQAGEERRLAYVAITRARSRLLLTGSYWVPSRKRPGAPSPYLDELRDRGLVGAAPERVADEPPSADGVERVQWPREPFRDGGAAVRALADAVERHRPAVATRAAHSAEDARTAAGGAVSSWRAELDLLLAERASARDPSGVDLPHRIAASHFKDLVTDPERTADERRRPMPQRPYRQTRLGTMFHTWVEHHFGGGGGGELLDGGLLDVDPDDRALLGLDAGTAADTAALAKLRAAFERTAWASRKPVEVERSIEVPLGGHTLVCKLDAVFERADGVFEVVDWKTGRAPDGEDAAWERQLQLALYTLAYSRYRGVDARRISAVLVYVAESGEVREFRFDRVSDEAELRELLARASERVSAHVRQG</sequence>
<keyword evidence="11" id="KW-0413">Isomerase</keyword>
<comment type="similarity">
    <text evidence="1">Belongs to the helicase family. UvrD subfamily.</text>
</comment>
<dbReference type="PROSITE" id="PS51198">
    <property type="entry name" value="UVRD_HELICASE_ATP_BIND"/>
    <property type="match status" value="1"/>
</dbReference>
<evidence type="ECO:0000259" key="16">
    <source>
        <dbReference type="PROSITE" id="PS51198"/>
    </source>
</evidence>
<evidence type="ECO:0000256" key="9">
    <source>
        <dbReference type="ARBA" id="ARBA00023125"/>
    </source>
</evidence>
<dbReference type="Gene3D" id="3.90.320.10">
    <property type="match status" value="1"/>
</dbReference>
<dbReference type="Gene3D" id="1.10.486.10">
    <property type="entry name" value="PCRA, domain 4"/>
    <property type="match status" value="1"/>
</dbReference>
<dbReference type="GO" id="GO:0000725">
    <property type="term" value="P:recombinational repair"/>
    <property type="evidence" value="ECO:0007669"/>
    <property type="project" value="TreeGrafter"/>
</dbReference>
<evidence type="ECO:0000256" key="10">
    <source>
        <dbReference type="ARBA" id="ARBA00023204"/>
    </source>
</evidence>
<evidence type="ECO:0000256" key="6">
    <source>
        <dbReference type="ARBA" id="ARBA00022806"/>
    </source>
</evidence>
<dbReference type="GO" id="GO:0005829">
    <property type="term" value="C:cytosol"/>
    <property type="evidence" value="ECO:0007669"/>
    <property type="project" value="TreeGrafter"/>
</dbReference>
<dbReference type="PANTHER" id="PTHR11070:SF55">
    <property type="entry name" value="DNA 3'-5' HELICASE"/>
    <property type="match status" value="1"/>
</dbReference>
<dbReference type="OrthoDB" id="4812256at2"/>
<keyword evidence="2" id="KW-0540">Nuclease</keyword>
<dbReference type="Pfam" id="PF13361">
    <property type="entry name" value="UvrD_C"/>
    <property type="match status" value="1"/>
</dbReference>
<evidence type="ECO:0000259" key="17">
    <source>
        <dbReference type="PROSITE" id="PS51217"/>
    </source>
</evidence>
<dbReference type="Gene3D" id="1.10.10.160">
    <property type="match status" value="1"/>
</dbReference>
<dbReference type="AlphaFoldDB" id="A0A7J5BPU0"/>
<evidence type="ECO:0000313" key="19">
    <source>
        <dbReference type="Proteomes" id="UP000467240"/>
    </source>
</evidence>
<dbReference type="PROSITE" id="PS51217">
    <property type="entry name" value="UVRD_HELICASE_CTER"/>
    <property type="match status" value="1"/>
</dbReference>
<keyword evidence="10" id="KW-0234">DNA repair</keyword>
<gene>
    <name evidence="18" type="ORF">F8O01_12680</name>
</gene>
<dbReference type="GO" id="GO:0033202">
    <property type="term" value="C:DNA helicase complex"/>
    <property type="evidence" value="ECO:0007669"/>
    <property type="project" value="TreeGrafter"/>
</dbReference>
<dbReference type="CDD" id="cd17932">
    <property type="entry name" value="DEXQc_UvrD"/>
    <property type="match status" value="1"/>
</dbReference>
<evidence type="ECO:0000313" key="18">
    <source>
        <dbReference type="EMBL" id="KAB1655105.1"/>
    </source>
</evidence>
<evidence type="ECO:0000256" key="1">
    <source>
        <dbReference type="ARBA" id="ARBA00009922"/>
    </source>
</evidence>
<accession>A0A7J5BPU0</accession>
<evidence type="ECO:0000256" key="12">
    <source>
        <dbReference type="ARBA" id="ARBA00034617"/>
    </source>
</evidence>
<dbReference type="EMBL" id="WBJZ01000016">
    <property type="protein sequence ID" value="KAB1655105.1"/>
    <property type="molecule type" value="Genomic_DNA"/>
</dbReference>
<dbReference type="SUPFAM" id="SSF52540">
    <property type="entry name" value="P-loop containing nucleoside triphosphate hydrolases"/>
    <property type="match status" value="1"/>
</dbReference>
<comment type="caution">
    <text evidence="18">The sequence shown here is derived from an EMBL/GenBank/DDBJ whole genome shotgun (WGS) entry which is preliminary data.</text>
</comment>
<proteinExistence type="inferred from homology"/>
<keyword evidence="8 15" id="KW-0067">ATP-binding</keyword>
<dbReference type="InterPro" id="IPR014016">
    <property type="entry name" value="UvrD-like_ATP-bd"/>
</dbReference>
<dbReference type="GO" id="GO:0005524">
    <property type="term" value="F:ATP binding"/>
    <property type="evidence" value="ECO:0007669"/>
    <property type="project" value="UniProtKB-UniRule"/>
</dbReference>
<evidence type="ECO:0000256" key="15">
    <source>
        <dbReference type="PROSITE-ProRule" id="PRU00560"/>
    </source>
</evidence>
<evidence type="ECO:0000256" key="5">
    <source>
        <dbReference type="ARBA" id="ARBA00022801"/>
    </source>
</evidence>
<keyword evidence="7" id="KW-0269">Exonuclease</keyword>
<dbReference type="RefSeq" id="WP_158041318.1">
    <property type="nucleotide sequence ID" value="NZ_JACCFV010000001.1"/>
</dbReference>
<reference evidence="18 19" key="1">
    <citation type="submission" date="2019-09" db="EMBL/GenBank/DDBJ databases">
        <title>Phylogeny of genus Pseudoclavibacter and closely related genus.</title>
        <authorList>
            <person name="Li Y."/>
        </authorList>
    </citation>
    <scope>NUCLEOTIDE SEQUENCE [LARGE SCALE GENOMIC DNA]</scope>
    <source>
        <strain evidence="18 19">DSM 23821</strain>
    </source>
</reference>
<dbReference type="InterPro" id="IPR000212">
    <property type="entry name" value="DNA_helicase_UvrD/REP"/>
</dbReference>
<feature type="domain" description="UvrD-like helicase C-terminal" evidence="17">
    <location>
        <begin position="355"/>
        <end position="675"/>
    </location>
</feature>
<feature type="binding site" evidence="15">
    <location>
        <begin position="46"/>
        <end position="53"/>
    </location>
    <ligand>
        <name>ATP</name>
        <dbReference type="ChEBI" id="CHEBI:30616"/>
    </ligand>
</feature>
<dbReference type="InterPro" id="IPR011604">
    <property type="entry name" value="PDDEXK-like_dom_sf"/>
</dbReference>
<evidence type="ECO:0000256" key="8">
    <source>
        <dbReference type="ARBA" id="ARBA00022840"/>
    </source>
</evidence>
<evidence type="ECO:0000256" key="3">
    <source>
        <dbReference type="ARBA" id="ARBA00022741"/>
    </source>
</evidence>
<keyword evidence="3 15" id="KW-0547">Nucleotide-binding</keyword>
<comment type="catalytic activity">
    <reaction evidence="14">
        <text>ATP + H2O = ADP + phosphate + H(+)</text>
        <dbReference type="Rhea" id="RHEA:13065"/>
        <dbReference type="ChEBI" id="CHEBI:15377"/>
        <dbReference type="ChEBI" id="CHEBI:15378"/>
        <dbReference type="ChEBI" id="CHEBI:30616"/>
        <dbReference type="ChEBI" id="CHEBI:43474"/>
        <dbReference type="ChEBI" id="CHEBI:456216"/>
        <dbReference type="EC" id="5.6.2.4"/>
    </reaction>
</comment>
<dbReference type="Pfam" id="PF12705">
    <property type="entry name" value="PDDEXK_1"/>
    <property type="match status" value="1"/>
</dbReference>
<dbReference type="InterPro" id="IPR038726">
    <property type="entry name" value="PDDEXK_AddAB-type"/>
</dbReference>
<evidence type="ECO:0000256" key="14">
    <source>
        <dbReference type="ARBA" id="ARBA00048988"/>
    </source>
</evidence>
<evidence type="ECO:0000256" key="4">
    <source>
        <dbReference type="ARBA" id="ARBA00022763"/>
    </source>
</evidence>
<keyword evidence="5 15" id="KW-0378">Hydrolase</keyword>
<organism evidence="18 19">
    <name type="scientific">Pseudoclavibacter chungangensis</name>
    <dbReference type="NCBI Taxonomy" id="587635"/>
    <lineage>
        <taxon>Bacteria</taxon>
        <taxon>Bacillati</taxon>
        <taxon>Actinomycetota</taxon>
        <taxon>Actinomycetes</taxon>
        <taxon>Micrococcales</taxon>
        <taxon>Microbacteriaceae</taxon>
        <taxon>Pseudoclavibacter</taxon>
    </lineage>
</organism>
<keyword evidence="19" id="KW-1185">Reference proteome</keyword>
<evidence type="ECO:0000256" key="2">
    <source>
        <dbReference type="ARBA" id="ARBA00022722"/>
    </source>
</evidence>
<dbReference type="InterPro" id="IPR014017">
    <property type="entry name" value="DNA_helicase_UvrD-like_C"/>
</dbReference>
<evidence type="ECO:0000256" key="11">
    <source>
        <dbReference type="ARBA" id="ARBA00023235"/>
    </source>
</evidence>
<dbReference type="EC" id="5.6.2.4" evidence="13"/>
<protein>
    <recommendedName>
        <fullName evidence="13">DNA 3'-5' helicase</fullName>
        <ecNumber evidence="13">5.6.2.4</ecNumber>
    </recommendedName>
</protein>
<dbReference type="InterPro" id="IPR013986">
    <property type="entry name" value="DExx_box_DNA_helicase_dom_sf"/>
</dbReference>
<dbReference type="Proteomes" id="UP000467240">
    <property type="component" value="Unassembled WGS sequence"/>
</dbReference>
<dbReference type="GO" id="GO:0003677">
    <property type="term" value="F:DNA binding"/>
    <property type="evidence" value="ECO:0007669"/>
    <property type="project" value="UniProtKB-KW"/>
</dbReference>